<evidence type="ECO:0000259" key="3">
    <source>
        <dbReference type="Pfam" id="PF13649"/>
    </source>
</evidence>
<dbReference type="Pfam" id="PF13649">
    <property type="entry name" value="Methyltransf_25"/>
    <property type="match status" value="1"/>
</dbReference>
<gene>
    <name evidence="4" type="ORF">VV61_01225</name>
</gene>
<name>A0AAJ0JRP0_STACA</name>
<dbReference type="PANTHER" id="PTHR43861">
    <property type="entry name" value="TRANS-ACONITATE 2-METHYLTRANSFERASE-RELATED"/>
    <property type="match status" value="1"/>
</dbReference>
<evidence type="ECO:0000256" key="1">
    <source>
        <dbReference type="ARBA" id="ARBA00022603"/>
    </source>
</evidence>
<reference evidence="4 5" key="1">
    <citation type="submission" date="2015-03" db="EMBL/GenBank/DDBJ databases">
        <title>Draft Genome Sequence of S. carnosus subsp. utilis LTH 7013, Isolated from South Tirolean Ham.</title>
        <authorList>
            <person name="Mueller A."/>
            <person name="Huptas C."/>
            <person name="Wenning M."/>
            <person name="Weiss A."/>
            <person name="Schmidt H."/>
        </authorList>
    </citation>
    <scope>NUCLEOTIDE SEQUENCE [LARGE SCALE GENOMIC DNA]</scope>
    <source>
        <strain evidence="4 5">LTH7013</strain>
    </source>
</reference>
<dbReference type="Gene3D" id="2.20.25.110">
    <property type="entry name" value="S-adenosyl-L-methionine-dependent methyltransferases"/>
    <property type="match status" value="1"/>
</dbReference>
<dbReference type="CDD" id="cd02440">
    <property type="entry name" value="AdoMet_MTases"/>
    <property type="match status" value="1"/>
</dbReference>
<dbReference type="Proteomes" id="UP000033530">
    <property type="component" value="Unassembled WGS sequence"/>
</dbReference>
<dbReference type="InterPro" id="IPR041698">
    <property type="entry name" value="Methyltransf_25"/>
</dbReference>
<dbReference type="AlphaFoldDB" id="A0AAJ0JRP0"/>
<dbReference type="GO" id="GO:0032259">
    <property type="term" value="P:methylation"/>
    <property type="evidence" value="ECO:0007669"/>
    <property type="project" value="UniProtKB-KW"/>
</dbReference>
<organism evidence="4 5">
    <name type="scientific">Staphylococcus carnosus</name>
    <dbReference type="NCBI Taxonomy" id="1281"/>
    <lineage>
        <taxon>Bacteria</taxon>
        <taxon>Bacillati</taxon>
        <taxon>Bacillota</taxon>
        <taxon>Bacilli</taxon>
        <taxon>Bacillales</taxon>
        <taxon>Staphylococcaceae</taxon>
        <taxon>Staphylococcus</taxon>
    </lineage>
</organism>
<dbReference type="EMBL" id="LAIU01000001">
    <property type="protein sequence ID" value="KKB26138.1"/>
    <property type="molecule type" value="Genomic_DNA"/>
</dbReference>
<dbReference type="GO" id="GO:0008168">
    <property type="term" value="F:methyltransferase activity"/>
    <property type="evidence" value="ECO:0007669"/>
    <property type="project" value="UniProtKB-KW"/>
</dbReference>
<sequence length="238" mass="28072">MEQYQDFSQYYDELTLDQPYESWLELVKSVTNHKVSILDLGCGTGSLTHQLTGLGSVTGMDLSPDMLVIASQKSDEVRWLEGDMSNFNLNETFDVITIFCDSLNYLNSYNAVMDTFKHVYEHLKEDGVFLFDVHTVFKMETLFNNQTYIDETEHVFLGWDAVAGEEPNSVWHYMTFFEKQNDGSYRRFDEEHYQKTYDENEYKNILKQVGFKNIRTFYDFDSENHNPESNRLFFIVKK</sequence>
<protein>
    <submittedName>
        <fullName evidence="4">Methyltransferase</fullName>
    </submittedName>
</protein>
<dbReference type="SUPFAM" id="SSF53335">
    <property type="entry name" value="S-adenosyl-L-methionine-dependent methyltransferases"/>
    <property type="match status" value="1"/>
</dbReference>
<evidence type="ECO:0000256" key="2">
    <source>
        <dbReference type="ARBA" id="ARBA00022679"/>
    </source>
</evidence>
<keyword evidence="2" id="KW-0808">Transferase</keyword>
<comment type="caution">
    <text evidence="4">The sequence shown here is derived from an EMBL/GenBank/DDBJ whole genome shotgun (WGS) entry which is preliminary data.</text>
</comment>
<dbReference type="Gene3D" id="3.40.50.150">
    <property type="entry name" value="Vaccinia Virus protein VP39"/>
    <property type="match status" value="1"/>
</dbReference>
<dbReference type="PANTHER" id="PTHR43861:SF1">
    <property type="entry name" value="TRANS-ACONITATE 2-METHYLTRANSFERASE"/>
    <property type="match status" value="1"/>
</dbReference>
<proteinExistence type="predicted"/>
<dbReference type="RefSeq" id="WP_046099249.1">
    <property type="nucleotide sequence ID" value="NZ_BKAP01000001.1"/>
</dbReference>
<keyword evidence="1 4" id="KW-0489">Methyltransferase</keyword>
<feature type="domain" description="Methyltransferase" evidence="3">
    <location>
        <begin position="37"/>
        <end position="127"/>
    </location>
</feature>
<evidence type="ECO:0000313" key="4">
    <source>
        <dbReference type="EMBL" id="KKB26138.1"/>
    </source>
</evidence>
<evidence type="ECO:0000313" key="5">
    <source>
        <dbReference type="Proteomes" id="UP000033530"/>
    </source>
</evidence>
<accession>A0AAJ0JRP0</accession>
<dbReference type="InterPro" id="IPR029063">
    <property type="entry name" value="SAM-dependent_MTases_sf"/>
</dbReference>